<reference evidence="2" key="1">
    <citation type="submission" date="2020-08" db="EMBL/GenBank/DDBJ databases">
        <title>Multicomponent nature underlies the extraordinary mechanical properties of spider dragline silk.</title>
        <authorList>
            <person name="Kono N."/>
            <person name="Nakamura H."/>
            <person name="Mori M."/>
            <person name="Yoshida Y."/>
            <person name="Ohtoshi R."/>
            <person name="Malay A.D."/>
            <person name="Moran D.A.P."/>
            <person name="Tomita M."/>
            <person name="Numata K."/>
            <person name="Arakawa K."/>
        </authorList>
    </citation>
    <scope>NUCLEOTIDE SEQUENCE</scope>
</reference>
<dbReference type="EMBL" id="BMAV01009273">
    <property type="protein sequence ID" value="GFY53441.1"/>
    <property type="molecule type" value="Genomic_DNA"/>
</dbReference>
<organism evidence="2 3">
    <name type="scientific">Trichonephila inaurata madagascariensis</name>
    <dbReference type="NCBI Taxonomy" id="2747483"/>
    <lineage>
        <taxon>Eukaryota</taxon>
        <taxon>Metazoa</taxon>
        <taxon>Ecdysozoa</taxon>
        <taxon>Arthropoda</taxon>
        <taxon>Chelicerata</taxon>
        <taxon>Arachnida</taxon>
        <taxon>Araneae</taxon>
        <taxon>Araneomorphae</taxon>
        <taxon>Entelegynae</taxon>
        <taxon>Araneoidea</taxon>
        <taxon>Nephilidae</taxon>
        <taxon>Trichonephila</taxon>
        <taxon>Trichonephila inaurata</taxon>
    </lineage>
</organism>
<dbReference type="Gene3D" id="3.30.300.30">
    <property type="match status" value="1"/>
</dbReference>
<proteinExistence type="predicted"/>
<evidence type="ECO:0000313" key="3">
    <source>
        <dbReference type="Proteomes" id="UP000886998"/>
    </source>
</evidence>
<dbReference type="Gene3D" id="3.40.50.12780">
    <property type="entry name" value="N-terminal domain of ligase-like"/>
    <property type="match status" value="1"/>
</dbReference>
<protein>
    <submittedName>
        <fullName evidence="2">Acetoacetyl-CoA synthetase</fullName>
    </submittedName>
</protein>
<dbReference type="Proteomes" id="UP000886998">
    <property type="component" value="Unassembled WGS sequence"/>
</dbReference>
<dbReference type="AlphaFoldDB" id="A0A8X6XKQ8"/>
<comment type="caution">
    <text evidence="2">The sequence shown here is derived from an EMBL/GenBank/DDBJ whole genome shotgun (WGS) entry which is preliminary data.</text>
</comment>
<dbReference type="PANTHER" id="PTHR42921">
    <property type="entry name" value="ACETOACETYL-COA SYNTHETASE"/>
    <property type="match status" value="1"/>
</dbReference>
<keyword evidence="1" id="KW-0812">Transmembrane</keyword>
<keyword evidence="1" id="KW-0472">Membrane</keyword>
<keyword evidence="3" id="KW-1185">Reference proteome</keyword>
<sequence>MEAECPLGSLEGHLEHFSHWILDFWMAICLMGWSVWCFFVPCLALGVKLFLYSGSAFTTKSGLNCWDRLAKYKASWWFVEPGTLDHMEKLKIVPSSFSNFDHLKSVSICGSPVKVQNIKYVQDNVKKDLFVGSLYGTTESHGCFSGFDYNLPSYAGEVQVPALGKDIYCFDKDGHPVYGQLGELVLTARTWCPGDEGWMNPKSRGIVIVGRSDDLLTQGGECFGSADIYFAIHDMEEINDYICVGQTNSEGDVRAVLFVKLREGLTFTSTLRDKIAEKIDDVLWRDLVPEVILDVKDIPYNLNGKRMESTVKKIVATNQIPEVNNIRNVQCLEYFCNRPEVMNYY</sequence>
<dbReference type="SUPFAM" id="SSF56801">
    <property type="entry name" value="Acetyl-CoA synthetase-like"/>
    <property type="match status" value="1"/>
</dbReference>
<evidence type="ECO:0000256" key="1">
    <source>
        <dbReference type="SAM" id="Phobius"/>
    </source>
</evidence>
<dbReference type="PANTHER" id="PTHR42921:SF1">
    <property type="entry name" value="ACETOACETYL-COA SYNTHETASE"/>
    <property type="match status" value="1"/>
</dbReference>
<accession>A0A8X6XKQ8</accession>
<feature type="transmembrane region" description="Helical" evidence="1">
    <location>
        <begin position="24"/>
        <end position="51"/>
    </location>
</feature>
<dbReference type="GO" id="GO:0030729">
    <property type="term" value="F:acetoacetate-CoA ligase activity"/>
    <property type="evidence" value="ECO:0007669"/>
    <property type="project" value="TreeGrafter"/>
</dbReference>
<dbReference type="OrthoDB" id="6423767at2759"/>
<keyword evidence="1" id="KW-1133">Transmembrane helix</keyword>
<gene>
    <name evidence="2" type="primary">AACS</name>
    <name evidence="2" type="ORF">TNIN_408241</name>
</gene>
<name>A0A8X6XKQ8_9ARAC</name>
<dbReference type="InterPro" id="IPR045851">
    <property type="entry name" value="AMP-bd_C_sf"/>
</dbReference>
<dbReference type="InterPro" id="IPR042099">
    <property type="entry name" value="ANL_N_sf"/>
</dbReference>
<evidence type="ECO:0000313" key="2">
    <source>
        <dbReference type="EMBL" id="GFY53441.1"/>
    </source>
</evidence>